<reference evidence="2" key="1">
    <citation type="submission" date="2022-11" db="UniProtKB">
        <authorList>
            <consortium name="WormBaseParasite"/>
        </authorList>
    </citation>
    <scope>IDENTIFICATION</scope>
</reference>
<accession>A0A914ZDA7</accession>
<proteinExistence type="predicted"/>
<name>A0A914ZDA7_9BILA</name>
<dbReference type="AlphaFoldDB" id="A0A914ZDA7"/>
<dbReference type="WBParaSite" id="PSU_v2.g9654.t1">
    <property type="protein sequence ID" value="PSU_v2.g9654.t1"/>
    <property type="gene ID" value="PSU_v2.g9654"/>
</dbReference>
<evidence type="ECO:0000313" key="1">
    <source>
        <dbReference type="Proteomes" id="UP000887577"/>
    </source>
</evidence>
<organism evidence="1 2">
    <name type="scientific">Panagrolaimus superbus</name>
    <dbReference type="NCBI Taxonomy" id="310955"/>
    <lineage>
        <taxon>Eukaryota</taxon>
        <taxon>Metazoa</taxon>
        <taxon>Ecdysozoa</taxon>
        <taxon>Nematoda</taxon>
        <taxon>Chromadorea</taxon>
        <taxon>Rhabditida</taxon>
        <taxon>Tylenchina</taxon>
        <taxon>Panagrolaimomorpha</taxon>
        <taxon>Panagrolaimoidea</taxon>
        <taxon>Panagrolaimidae</taxon>
        <taxon>Panagrolaimus</taxon>
    </lineage>
</organism>
<dbReference type="Proteomes" id="UP000887577">
    <property type="component" value="Unplaced"/>
</dbReference>
<protein>
    <submittedName>
        <fullName evidence="2">Uncharacterized protein</fullName>
    </submittedName>
</protein>
<evidence type="ECO:0000313" key="2">
    <source>
        <dbReference type="WBParaSite" id="PSU_v2.g9654.t1"/>
    </source>
</evidence>
<keyword evidence="1" id="KW-1185">Reference proteome</keyword>
<sequence length="285" mass="33428">MIEKYRSEIERISKIPLPVSQFWIDTILYEYDFGTKETALNILKRALPISAQCSINAEIQNFPLFSTKFFKILKNTDQLQNTTLSEKEDVENLKAPRKSPISCFYPKTEIEALKKSQKFSFHKTIIFYITQNIKCNHRILQKLFNSCKYFFAVQPTPICYRLVLGWREASKYIEQSLFLNIKDLDFPGLDNLYITTTLDILTYGSHRNILSNAIPRFYKCEAKYGHIEEQHITMDEFKFLYNGLPPIGNMIPWDVKIIHKGKTLDAEDHLWNINFLKDNIVENSS</sequence>